<evidence type="ECO:0000256" key="1">
    <source>
        <dbReference type="ARBA" id="ARBA00008724"/>
    </source>
</evidence>
<dbReference type="NCBIfam" id="NF001030">
    <property type="entry name" value="PRK00110.1"/>
    <property type="match status" value="1"/>
</dbReference>
<keyword evidence="4 6" id="KW-0238">DNA-binding</keyword>
<dbReference type="NCBIfam" id="TIGR01033">
    <property type="entry name" value="YebC/PmpR family DNA-binding transcriptional regulator"/>
    <property type="match status" value="1"/>
</dbReference>
<reference evidence="9" key="1">
    <citation type="journal article" date="2021" name="PeerJ">
        <title>Extensive microbial diversity within the chicken gut microbiome revealed by metagenomics and culture.</title>
        <authorList>
            <person name="Gilroy R."/>
            <person name="Ravi A."/>
            <person name="Getino M."/>
            <person name="Pursley I."/>
            <person name="Horton D.L."/>
            <person name="Alikhan N.F."/>
            <person name="Baker D."/>
            <person name="Gharbi K."/>
            <person name="Hall N."/>
            <person name="Watson M."/>
            <person name="Adriaenssens E.M."/>
            <person name="Foster-Nyarko E."/>
            <person name="Jarju S."/>
            <person name="Secka A."/>
            <person name="Antonio M."/>
            <person name="Oren A."/>
            <person name="Chaudhuri R.R."/>
            <person name="La Ragione R."/>
            <person name="Hildebrand F."/>
            <person name="Pallen M.J."/>
        </authorList>
    </citation>
    <scope>NUCLEOTIDE SEQUENCE</scope>
    <source>
        <strain evidence="9">CHK192-19661</strain>
    </source>
</reference>
<feature type="domain" description="TACO1/YebC-like N-terminal" evidence="8">
    <location>
        <begin position="5"/>
        <end position="75"/>
    </location>
</feature>
<evidence type="ECO:0000259" key="7">
    <source>
        <dbReference type="Pfam" id="PF01709"/>
    </source>
</evidence>
<keyword evidence="3 6" id="KW-0805">Transcription regulation</keyword>
<dbReference type="SUPFAM" id="SSF75625">
    <property type="entry name" value="YebC-like"/>
    <property type="match status" value="1"/>
</dbReference>
<evidence type="ECO:0000256" key="4">
    <source>
        <dbReference type="ARBA" id="ARBA00023125"/>
    </source>
</evidence>
<evidence type="ECO:0000256" key="6">
    <source>
        <dbReference type="HAMAP-Rule" id="MF_00693"/>
    </source>
</evidence>
<dbReference type="PANTHER" id="PTHR12532">
    <property type="entry name" value="TRANSLATIONAL ACTIVATOR OF CYTOCHROME C OXIDASE 1"/>
    <property type="match status" value="1"/>
</dbReference>
<dbReference type="PANTHER" id="PTHR12532:SF6">
    <property type="entry name" value="TRANSCRIPTIONAL REGULATORY PROTEIN YEBC-RELATED"/>
    <property type="match status" value="1"/>
</dbReference>
<evidence type="ECO:0000256" key="5">
    <source>
        <dbReference type="ARBA" id="ARBA00023163"/>
    </source>
</evidence>
<evidence type="ECO:0000313" key="10">
    <source>
        <dbReference type="Proteomes" id="UP000824025"/>
    </source>
</evidence>
<dbReference type="Pfam" id="PF01709">
    <property type="entry name" value="Transcrip_reg"/>
    <property type="match status" value="1"/>
</dbReference>
<name>A0A9D2IHP9_9FIRM</name>
<evidence type="ECO:0000256" key="2">
    <source>
        <dbReference type="ARBA" id="ARBA00022490"/>
    </source>
</evidence>
<dbReference type="InterPro" id="IPR048300">
    <property type="entry name" value="TACO1_YebC-like_2nd/3rd_dom"/>
</dbReference>
<comment type="subcellular location">
    <subcellularLocation>
        <location evidence="6">Cytoplasm</location>
    </subcellularLocation>
</comment>
<dbReference type="Proteomes" id="UP000824025">
    <property type="component" value="Unassembled WGS sequence"/>
</dbReference>
<dbReference type="InterPro" id="IPR026564">
    <property type="entry name" value="Transcrip_reg_TACO1-like_dom3"/>
</dbReference>
<keyword evidence="2 6" id="KW-0963">Cytoplasm</keyword>
<dbReference type="EMBL" id="DXCF01000003">
    <property type="protein sequence ID" value="HIZ08966.1"/>
    <property type="molecule type" value="Genomic_DNA"/>
</dbReference>
<dbReference type="GO" id="GO:0006355">
    <property type="term" value="P:regulation of DNA-templated transcription"/>
    <property type="evidence" value="ECO:0007669"/>
    <property type="project" value="UniProtKB-UniRule"/>
</dbReference>
<gene>
    <name evidence="9" type="ORF">H9726_00625</name>
</gene>
<reference evidence="9" key="2">
    <citation type="submission" date="2021-04" db="EMBL/GenBank/DDBJ databases">
        <authorList>
            <person name="Gilroy R."/>
        </authorList>
    </citation>
    <scope>NUCLEOTIDE SEQUENCE</scope>
    <source>
        <strain evidence="9">CHK192-19661</strain>
    </source>
</reference>
<comment type="similarity">
    <text evidence="1 6">Belongs to the TACO1 family.</text>
</comment>
<dbReference type="Pfam" id="PF20772">
    <property type="entry name" value="TACO1_YebC_N"/>
    <property type="match status" value="1"/>
</dbReference>
<dbReference type="InterPro" id="IPR002876">
    <property type="entry name" value="Transcrip_reg_TACO1-like"/>
</dbReference>
<evidence type="ECO:0000313" key="9">
    <source>
        <dbReference type="EMBL" id="HIZ08966.1"/>
    </source>
</evidence>
<dbReference type="InterPro" id="IPR017856">
    <property type="entry name" value="Integrase-like_N"/>
</dbReference>
<dbReference type="Gene3D" id="1.10.10.200">
    <property type="match status" value="1"/>
</dbReference>
<evidence type="ECO:0000256" key="3">
    <source>
        <dbReference type="ARBA" id="ARBA00023015"/>
    </source>
</evidence>
<protein>
    <recommendedName>
        <fullName evidence="6">Probable transcriptional regulatory protein H9726_00625</fullName>
    </recommendedName>
</protein>
<keyword evidence="5 6" id="KW-0804">Transcription</keyword>
<dbReference type="InterPro" id="IPR049083">
    <property type="entry name" value="TACO1_YebC_N"/>
</dbReference>
<dbReference type="FunFam" id="1.10.10.200:FF:000002">
    <property type="entry name" value="Probable transcriptional regulatory protein CLM62_37755"/>
    <property type="match status" value="1"/>
</dbReference>
<dbReference type="GO" id="GO:0005829">
    <property type="term" value="C:cytosol"/>
    <property type="evidence" value="ECO:0007669"/>
    <property type="project" value="TreeGrafter"/>
</dbReference>
<dbReference type="AlphaFoldDB" id="A0A9D2IHP9"/>
<dbReference type="NCBIfam" id="NF009044">
    <property type="entry name" value="PRK12378.1"/>
    <property type="match status" value="1"/>
</dbReference>
<dbReference type="Gene3D" id="3.30.70.980">
    <property type="match status" value="2"/>
</dbReference>
<comment type="caution">
    <text evidence="9">The sequence shown here is derived from an EMBL/GenBank/DDBJ whole genome shotgun (WGS) entry which is preliminary data.</text>
</comment>
<accession>A0A9D2IHP9</accession>
<dbReference type="HAMAP" id="MF_00693">
    <property type="entry name" value="Transcrip_reg_TACO1"/>
    <property type="match status" value="1"/>
</dbReference>
<dbReference type="FunFam" id="3.30.70.980:FF:000002">
    <property type="entry name" value="Probable transcriptional regulatory protein YebC"/>
    <property type="match status" value="1"/>
</dbReference>
<proteinExistence type="inferred from homology"/>
<feature type="domain" description="TACO1/YebC-like second and third" evidence="7">
    <location>
        <begin position="81"/>
        <end position="237"/>
    </location>
</feature>
<sequence>MSGHSKWHNIQAKKGKADAARGRIFTKLGREISVAAKGNPNPDTNSKLADAIAKAKANNMPNDNIQRCIKKAAGEMGSVNYETLVYEGYGVGGSALIINTLTDNKNRTAGDVRSTLAKHGGEMGNTGCVSYMFSNKGLIVVERTLDLDEDTITEYAIDAGADDVAVLDDVYEIYTDPASFSAVRKYLEEKGLSFLEADVRMIPQNKIELSPENTEKFLKLLDKLEELDDVQDVYHNVDLPDDEEEE</sequence>
<dbReference type="InterPro" id="IPR029072">
    <property type="entry name" value="YebC-like"/>
</dbReference>
<dbReference type="GO" id="GO:0003677">
    <property type="term" value="F:DNA binding"/>
    <property type="evidence" value="ECO:0007669"/>
    <property type="project" value="UniProtKB-UniRule"/>
</dbReference>
<organism evidence="9 10">
    <name type="scientific">Candidatus Borkfalkia avicola</name>
    <dbReference type="NCBI Taxonomy" id="2838503"/>
    <lineage>
        <taxon>Bacteria</taxon>
        <taxon>Bacillati</taxon>
        <taxon>Bacillota</taxon>
        <taxon>Clostridia</taxon>
        <taxon>Christensenellales</taxon>
        <taxon>Christensenellaceae</taxon>
        <taxon>Candidatus Borkfalkia</taxon>
    </lineage>
</organism>
<evidence type="ECO:0000259" key="8">
    <source>
        <dbReference type="Pfam" id="PF20772"/>
    </source>
</evidence>